<feature type="transmembrane region" description="Helical" evidence="6">
    <location>
        <begin position="711"/>
        <end position="732"/>
    </location>
</feature>
<evidence type="ECO:0000256" key="5">
    <source>
        <dbReference type="ARBA" id="ARBA00023136"/>
    </source>
</evidence>
<evidence type="ECO:0000313" key="9">
    <source>
        <dbReference type="Proteomes" id="UP000599312"/>
    </source>
</evidence>
<dbReference type="RefSeq" id="WP_196273287.1">
    <property type="nucleotide sequence ID" value="NZ_JADQDO010000011.1"/>
</dbReference>
<dbReference type="InterPro" id="IPR017841">
    <property type="entry name" value="Hopanoid_biosynth_HpnN"/>
</dbReference>
<dbReference type="PROSITE" id="PS50156">
    <property type="entry name" value="SSD"/>
    <property type="match status" value="1"/>
</dbReference>
<protein>
    <submittedName>
        <fullName evidence="8">MMPL family transporter</fullName>
    </submittedName>
</protein>
<feature type="transmembrane region" description="Helical" evidence="6">
    <location>
        <begin position="403"/>
        <end position="427"/>
    </location>
</feature>
<dbReference type="Pfam" id="PF03176">
    <property type="entry name" value="MMPL"/>
    <property type="match status" value="2"/>
</dbReference>
<keyword evidence="4 6" id="KW-1133">Transmembrane helix</keyword>
<evidence type="ECO:0000256" key="3">
    <source>
        <dbReference type="ARBA" id="ARBA00022692"/>
    </source>
</evidence>
<accession>A0A931FU52</accession>
<feature type="transmembrane region" description="Helical" evidence="6">
    <location>
        <begin position="365"/>
        <end position="391"/>
    </location>
</feature>
<sequence>MPKSLIERVVALCIRGPWLVIAVASVLTLLSLSVAVKRFTINTDTARLISPYVAWRQDEIAIDTAFPQRTNPIVAVVDGETPELADEAAERLTAALMQHGGTFRRVRQPASNPFFAKNGLLFLPIEELTRTTEALIAQQGLLEHLAVDPSLRGFLQTLSFGLQGVQAGQMKLDELTGPMTALSNVLERVLAGQPARLSWRTLLSGGKIGVGELRRFVLIDPILDHSALQPGAEATDLIRRTVGGLGLTPDRGVRVRLTGSVPIADDEFGTLAENVVLNTTLTLAAIGLILYFALRYGRIIFAVLATLLVGIIVTTGIGLLLVGEFNLISVAFAALFVGLGIDFGIQFTMRYRAERHALDDLPTALVAAARGVGGSLTLAAISLLAGFFSFLPTEFRGVSELGLIAGIGMVIAYVANLTLLPALITVLRPPAEPRSIETTSLATLDHWIHDHRRLVIMATFLAVTVGSPLLINIPFDSNPMNLRDKHVESVATFLDLAKSPETTPNTIDVLAPSLQDSETLAAKLRALPEVSRTMTLASFIPDDQDQKLSDIREATLKLAPALHPTEVMTPPTDAENIATLSQTATMLRDAAGARAGLAEDQARRLATVLDQLAAASPSKRNAAEAAVFIDWRRFLDRLRLLLSAEPITRENLPRDLVADWIAADGRARIEVFPKGEANDDVALAKFANAVHAVAPHATGTPIVIVESGRTVVRAFIEAALFSLVAIFLILWVTLRSLRDVSHALGPLVLATILTLETASLLGLSLNFANIIALPLMLAVGVAFHIYYIIAWRAGVSDMLASSLTRAIFFSALTTGIAFGSLCFSSHPGTASMGLLLALSLFFTLLSAFIVVPAFLGPPHEASDAVT</sequence>
<evidence type="ECO:0000256" key="4">
    <source>
        <dbReference type="ARBA" id="ARBA00022989"/>
    </source>
</evidence>
<evidence type="ECO:0000259" key="7">
    <source>
        <dbReference type="PROSITE" id="PS50156"/>
    </source>
</evidence>
<keyword evidence="5 6" id="KW-0472">Membrane</keyword>
<dbReference type="InterPro" id="IPR000731">
    <property type="entry name" value="SSD"/>
</dbReference>
<proteinExistence type="predicted"/>
<keyword evidence="3 6" id="KW-0812">Transmembrane</keyword>
<feature type="transmembrane region" description="Helical" evidence="6">
    <location>
        <begin position="301"/>
        <end position="321"/>
    </location>
</feature>
<feature type="transmembrane region" description="Helical" evidence="6">
    <location>
        <begin position="275"/>
        <end position="294"/>
    </location>
</feature>
<evidence type="ECO:0000256" key="6">
    <source>
        <dbReference type="SAM" id="Phobius"/>
    </source>
</evidence>
<dbReference type="InterPro" id="IPR004869">
    <property type="entry name" value="MMPL_dom"/>
</dbReference>
<gene>
    <name evidence="8" type="ORF">I2H38_18145</name>
</gene>
<dbReference type="EMBL" id="JADQDO010000011">
    <property type="protein sequence ID" value="MBF9235296.1"/>
    <property type="molecule type" value="Genomic_DNA"/>
</dbReference>
<evidence type="ECO:0000256" key="2">
    <source>
        <dbReference type="ARBA" id="ARBA00022475"/>
    </source>
</evidence>
<feature type="domain" description="SSD" evidence="7">
    <location>
        <begin position="300"/>
        <end position="426"/>
    </location>
</feature>
<dbReference type="Gene3D" id="1.20.1640.10">
    <property type="entry name" value="Multidrug efflux transporter AcrB transmembrane domain"/>
    <property type="match status" value="2"/>
</dbReference>
<feature type="transmembrane region" description="Helical" evidence="6">
    <location>
        <begin position="744"/>
        <end position="765"/>
    </location>
</feature>
<feature type="transmembrane region" description="Helical" evidence="6">
    <location>
        <begin position="771"/>
        <end position="794"/>
    </location>
</feature>
<feature type="transmembrane region" description="Helical" evidence="6">
    <location>
        <begin position="327"/>
        <end position="345"/>
    </location>
</feature>
<feature type="transmembrane region" description="Helical" evidence="6">
    <location>
        <begin position="832"/>
        <end position="855"/>
    </location>
</feature>
<keyword evidence="2" id="KW-1003">Cell membrane</keyword>
<evidence type="ECO:0000256" key="1">
    <source>
        <dbReference type="ARBA" id="ARBA00004651"/>
    </source>
</evidence>
<dbReference type="AlphaFoldDB" id="A0A931FU52"/>
<dbReference type="InterPro" id="IPR050545">
    <property type="entry name" value="Mycobact_MmpL"/>
</dbReference>
<keyword evidence="9" id="KW-1185">Reference proteome</keyword>
<evidence type="ECO:0000313" key="8">
    <source>
        <dbReference type="EMBL" id="MBF9235296.1"/>
    </source>
</evidence>
<organism evidence="8 9">
    <name type="scientific">Microvirga alba</name>
    <dbReference type="NCBI Taxonomy" id="2791025"/>
    <lineage>
        <taxon>Bacteria</taxon>
        <taxon>Pseudomonadati</taxon>
        <taxon>Pseudomonadota</taxon>
        <taxon>Alphaproteobacteria</taxon>
        <taxon>Hyphomicrobiales</taxon>
        <taxon>Methylobacteriaceae</taxon>
        <taxon>Microvirga</taxon>
    </lineage>
</organism>
<dbReference type="GO" id="GO:0005886">
    <property type="term" value="C:plasma membrane"/>
    <property type="evidence" value="ECO:0007669"/>
    <property type="project" value="UniProtKB-SubCell"/>
</dbReference>
<dbReference type="PANTHER" id="PTHR33406">
    <property type="entry name" value="MEMBRANE PROTEIN MJ1562-RELATED"/>
    <property type="match status" value="1"/>
</dbReference>
<feature type="transmembrane region" description="Helical" evidence="6">
    <location>
        <begin position="454"/>
        <end position="475"/>
    </location>
</feature>
<reference evidence="8" key="1">
    <citation type="submission" date="2020-11" db="EMBL/GenBank/DDBJ databases">
        <authorList>
            <person name="Kim M.K."/>
        </authorList>
    </citation>
    <scope>NUCLEOTIDE SEQUENCE</scope>
    <source>
        <strain evidence="8">BT350</strain>
    </source>
</reference>
<dbReference type="NCBIfam" id="TIGR03480">
    <property type="entry name" value="HpnN"/>
    <property type="match status" value="1"/>
</dbReference>
<comment type="subcellular location">
    <subcellularLocation>
        <location evidence="1">Cell membrane</location>
        <topology evidence="1">Multi-pass membrane protein</topology>
    </subcellularLocation>
</comment>
<dbReference type="PANTHER" id="PTHR33406:SF13">
    <property type="entry name" value="MEMBRANE PROTEIN YDFJ"/>
    <property type="match status" value="1"/>
</dbReference>
<name>A0A931FU52_9HYPH</name>
<comment type="caution">
    <text evidence="8">The sequence shown here is derived from an EMBL/GenBank/DDBJ whole genome shotgun (WGS) entry which is preliminary data.</text>
</comment>
<feature type="transmembrane region" description="Helical" evidence="6">
    <location>
        <begin position="806"/>
        <end position="826"/>
    </location>
</feature>
<dbReference type="Proteomes" id="UP000599312">
    <property type="component" value="Unassembled WGS sequence"/>
</dbReference>
<dbReference type="SUPFAM" id="SSF82866">
    <property type="entry name" value="Multidrug efflux transporter AcrB transmembrane domain"/>
    <property type="match status" value="2"/>
</dbReference>